<dbReference type="AlphaFoldDB" id="A0A2N1N188"/>
<evidence type="ECO:0000256" key="1">
    <source>
        <dbReference type="SAM" id="MobiDB-lite"/>
    </source>
</evidence>
<comment type="caution">
    <text evidence="3">The sequence shown here is derived from an EMBL/GenBank/DDBJ whole genome shotgun (WGS) entry which is preliminary data.</text>
</comment>
<sequence>MIPTETSTSTSTNTITTTNVKNHLEKHKKHTKSYGSKKVVEWLTKGGGEIYGEKDNLKYDNEKDYNVNYYHKDDNAQENENINENVEVNINIDIDVPIIHQPIINQPIINQPIIHQIHSKQESTQSSQEEEESSIQSFEENLQISSTSSNSTSSSPYSAELVQTPTNGSFSSSYNENEPLSSPIRPLKAMTRSNNNNDNKGISSVYEVLQEIKPEHPLRINTQFEFTTNNLRPTSSQSLLYNSISHNPLSHHHRNSVLYADNTSPTSTRNNNNSRRNSRNSANYTPPRRYSNIQRPSLTKSFYENKNDINNYFNIIQEKQEKKININNNVEIKKNIYNNNINNNKKFDDKNYYYDDDDDDDDDDENKMYIKYFFWFGFLFIPIWWFGSFYKPNGTEDYKWRKRCRMASIWVVVASAIILIIFLIIEQRHKAGM</sequence>
<dbReference type="VEuPathDB" id="FungiDB:FUN_018881"/>
<feature type="region of interest" description="Disordered" evidence="1">
    <location>
        <begin position="259"/>
        <end position="297"/>
    </location>
</feature>
<evidence type="ECO:0000313" key="4">
    <source>
        <dbReference type="Proteomes" id="UP000233469"/>
    </source>
</evidence>
<organism evidence="3 4">
    <name type="scientific">Rhizophagus irregularis</name>
    <dbReference type="NCBI Taxonomy" id="588596"/>
    <lineage>
        <taxon>Eukaryota</taxon>
        <taxon>Fungi</taxon>
        <taxon>Fungi incertae sedis</taxon>
        <taxon>Mucoromycota</taxon>
        <taxon>Glomeromycotina</taxon>
        <taxon>Glomeromycetes</taxon>
        <taxon>Glomerales</taxon>
        <taxon>Glomeraceae</taxon>
        <taxon>Rhizophagus</taxon>
    </lineage>
</organism>
<name>A0A2N1N188_9GLOM</name>
<dbReference type="VEuPathDB" id="FungiDB:RhiirA1_528623"/>
<dbReference type="Proteomes" id="UP000233469">
    <property type="component" value="Unassembled WGS sequence"/>
</dbReference>
<proteinExistence type="predicted"/>
<feature type="transmembrane region" description="Helical" evidence="2">
    <location>
        <begin position="369"/>
        <end position="387"/>
    </location>
</feature>
<keyword evidence="2" id="KW-1133">Transmembrane helix</keyword>
<accession>A0A2N1N188</accession>
<dbReference type="OrthoDB" id="2438927at2759"/>
<reference evidence="3 4" key="1">
    <citation type="submission" date="2016-04" db="EMBL/GenBank/DDBJ databases">
        <title>Genome analyses suggest a sexual origin of heterokaryosis in a supposedly ancient asexual fungus.</title>
        <authorList>
            <person name="Ropars J."/>
            <person name="Sedzielewska K."/>
            <person name="Noel J."/>
            <person name="Charron P."/>
            <person name="Farinelli L."/>
            <person name="Marton T."/>
            <person name="Kruger M."/>
            <person name="Pelin A."/>
            <person name="Brachmann A."/>
            <person name="Corradi N."/>
        </authorList>
    </citation>
    <scope>NUCLEOTIDE SEQUENCE [LARGE SCALE GENOMIC DNA]</scope>
    <source>
        <strain evidence="3 4">C2</strain>
    </source>
</reference>
<keyword evidence="2" id="KW-0472">Membrane</keyword>
<reference evidence="3 4" key="2">
    <citation type="submission" date="2017-10" db="EMBL/GenBank/DDBJ databases">
        <title>Extensive intraspecific genome diversity in a model arbuscular mycorrhizal fungus.</title>
        <authorList>
            <person name="Chen E.C.H."/>
            <person name="Morin E."/>
            <person name="Baudet D."/>
            <person name="Noel J."/>
            <person name="Ndikumana S."/>
            <person name="Charron P."/>
            <person name="St-Onge C."/>
            <person name="Giorgi J."/>
            <person name="Grigoriev I.V."/>
            <person name="Roux C."/>
            <person name="Martin F.M."/>
            <person name="Corradi N."/>
        </authorList>
    </citation>
    <scope>NUCLEOTIDE SEQUENCE [LARGE SCALE GENOMIC DNA]</scope>
    <source>
        <strain evidence="3 4">C2</strain>
    </source>
</reference>
<keyword evidence="2" id="KW-0812">Transmembrane</keyword>
<feature type="compositionally biased region" description="Low complexity" evidence="1">
    <location>
        <begin position="134"/>
        <end position="155"/>
    </location>
</feature>
<protein>
    <submittedName>
        <fullName evidence="3">Uncharacterized protein</fullName>
    </submittedName>
</protein>
<dbReference type="EMBL" id="LLXL01000936">
    <property type="protein sequence ID" value="PKK67629.1"/>
    <property type="molecule type" value="Genomic_DNA"/>
</dbReference>
<gene>
    <name evidence="3" type="ORF">RhiirC2_783273</name>
</gene>
<evidence type="ECO:0000313" key="3">
    <source>
        <dbReference type="EMBL" id="PKK67629.1"/>
    </source>
</evidence>
<feature type="compositionally biased region" description="Low complexity" evidence="1">
    <location>
        <begin position="118"/>
        <end position="127"/>
    </location>
</feature>
<evidence type="ECO:0000256" key="2">
    <source>
        <dbReference type="SAM" id="Phobius"/>
    </source>
</evidence>
<feature type="compositionally biased region" description="Polar residues" evidence="1">
    <location>
        <begin position="191"/>
        <end position="200"/>
    </location>
</feature>
<feature type="transmembrane region" description="Helical" evidence="2">
    <location>
        <begin position="407"/>
        <end position="425"/>
    </location>
</feature>
<feature type="region of interest" description="Disordered" evidence="1">
    <location>
        <begin position="118"/>
        <end position="200"/>
    </location>
</feature>
<dbReference type="VEuPathDB" id="FungiDB:RhiirFUN_015323"/>
<feature type="compositionally biased region" description="Low complexity" evidence="1">
    <location>
        <begin position="262"/>
        <end position="285"/>
    </location>
</feature>
<feature type="compositionally biased region" description="Polar residues" evidence="1">
    <location>
        <begin position="161"/>
        <end position="180"/>
    </location>
</feature>